<dbReference type="STRING" id="1195760.SAMN05444281_0257"/>
<reference evidence="3" key="1">
    <citation type="submission" date="2016-11" db="EMBL/GenBank/DDBJ databases">
        <authorList>
            <person name="Varghese N."/>
            <person name="Submissions S."/>
        </authorList>
    </citation>
    <scope>NUCLEOTIDE SEQUENCE [LARGE SCALE GENOMIC DNA]</scope>
    <source>
        <strain evidence="3">DSM 100572</strain>
    </source>
</reference>
<dbReference type="EMBL" id="FQXQ01000001">
    <property type="protein sequence ID" value="SHH36655.1"/>
    <property type="molecule type" value="Genomic_DNA"/>
</dbReference>
<name>A0A1M5SDZ2_9FLAO</name>
<keyword evidence="3" id="KW-1185">Reference proteome</keyword>
<sequence length="288" mass="31587">MKHYIIAVSFLFTAFFYACSSGDDSIKEEVELTTEQKEFISVFTANYPTQTVSFNTNTAISGAPFVENQKITLTFSSSGMLFIDTDPDKNDGDEIELPVFTINGDEYVWKDAENDLSYALSLKADNFINKINVLKTSTNLLYASLKEVIVGGNNGGDKTDSYYFFGDDKIECTPISQGKPLVSTVHIISNPCQSNSAALTFYFDLMKVINAGTYNVLASEGINVVPGVGKLTMVFYSHDSKNWFAQSGTVEVTVNASDSSKIDLKFEDIVMKAEDGTETTFTGQIIGV</sequence>
<organism evidence="2 3">
    <name type="scientific">Wenyingzhuangia marina</name>
    <dbReference type="NCBI Taxonomy" id="1195760"/>
    <lineage>
        <taxon>Bacteria</taxon>
        <taxon>Pseudomonadati</taxon>
        <taxon>Bacteroidota</taxon>
        <taxon>Flavobacteriia</taxon>
        <taxon>Flavobacteriales</taxon>
        <taxon>Flavobacteriaceae</taxon>
        <taxon>Wenyingzhuangia</taxon>
    </lineage>
</organism>
<dbReference type="AlphaFoldDB" id="A0A1M5SDZ2"/>
<evidence type="ECO:0000313" key="2">
    <source>
        <dbReference type="EMBL" id="SHH36655.1"/>
    </source>
</evidence>
<protein>
    <submittedName>
        <fullName evidence="2">Uncharacterized protein</fullName>
    </submittedName>
</protein>
<feature type="signal peptide" evidence="1">
    <location>
        <begin position="1"/>
        <end position="20"/>
    </location>
</feature>
<accession>A0A1M5SDZ2</accession>
<dbReference type="OrthoDB" id="6315425at2"/>
<evidence type="ECO:0000313" key="3">
    <source>
        <dbReference type="Proteomes" id="UP000184109"/>
    </source>
</evidence>
<dbReference type="Proteomes" id="UP000184109">
    <property type="component" value="Unassembled WGS sequence"/>
</dbReference>
<dbReference type="RefSeq" id="WP_073117870.1">
    <property type="nucleotide sequence ID" value="NZ_BMEN01000001.1"/>
</dbReference>
<feature type="chain" id="PRO_5011957389" evidence="1">
    <location>
        <begin position="21"/>
        <end position="288"/>
    </location>
</feature>
<keyword evidence="1" id="KW-0732">Signal</keyword>
<proteinExistence type="predicted"/>
<evidence type="ECO:0000256" key="1">
    <source>
        <dbReference type="SAM" id="SignalP"/>
    </source>
</evidence>
<gene>
    <name evidence="2" type="ORF">SAMN05444281_0257</name>
</gene>
<dbReference type="PROSITE" id="PS51257">
    <property type="entry name" value="PROKAR_LIPOPROTEIN"/>
    <property type="match status" value="1"/>
</dbReference>